<dbReference type="GO" id="GO:0005737">
    <property type="term" value="C:cytoplasm"/>
    <property type="evidence" value="ECO:0007669"/>
    <property type="project" value="InterPro"/>
</dbReference>
<dbReference type="Gene3D" id="1.10.220.150">
    <property type="entry name" value="Arf GTPase activating protein"/>
    <property type="match status" value="1"/>
</dbReference>
<keyword evidence="2" id="KW-0479">Metal-binding</keyword>
<dbReference type="InParanoid" id="A0A1Y2GIK9"/>
<dbReference type="FunFam" id="2.30.29.30:FF:000252">
    <property type="entry name" value="ARF GTPase activator (Csx2)"/>
    <property type="match status" value="1"/>
</dbReference>
<dbReference type="InterPro" id="IPR027267">
    <property type="entry name" value="AH/BAR_dom_sf"/>
</dbReference>
<keyword evidence="1" id="KW-0343">GTPase activation</keyword>
<dbReference type="EMBL" id="MCFF01000026">
    <property type="protein sequence ID" value="ORZ12075.1"/>
    <property type="molecule type" value="Genomic_DNA"/>
</dbReference>
<dbReference type="PANTHER" id="PTHR23180">
    <property type="entry name" value="CENTAURIN/ARF"/>
    <property type="match status" value="1"/>
</dbReference>
<evidence type="ECO:0000256" key="3">
    <source>
        <dbReference type="ARBA" id="ARBA00022771"/>
    </source>
</evidence>
<dbReference type="Pfam" id="PF01412">
    <property type="entry name" value="ArfGap"/>
    <property type="match status" value="1"/>
</dbReference>
<feature type="compositionally biased region" description="Low complexity" evidence="6">
    <location>
        <begin position="726"/>
        <end position="741"/>
    </location>
</feature>
<dbReference type="GO" id="GO:0008270">
    <property type="term" value="F:zinc ion binding"/>
    <property type="evidence" value="ECO:0007669"/>
    <property type="project" value="UniProtKB-KW"/>
</dbReference>
<proteinExistence type="predicted"/>
<evidence type="ECO:0000313" key="9">
    <source>
        <dbReference type="EMBL" id="ORZ12075.1"/>
    </source>
</evidence>
<feature type="compositionally biased region" description="Low complexity" evidence="6">
    <location>
        <begin position="405"/>
        <end position="419"/>
    </location>
</feature>
<evidence type="ECO:0000256" key="6">
    <source>
        <dbReference type="SAM" id="MobiDB-lite"/>
    </source>
</evidence>
<evidence type="ECO:0000256" key="1">
    <source>
        <dbReference type="ARBA" id="ARBA00022468"/>
    </source>
</evidence>
<keyword evidence="4" id="KW-0862">Zinc</keyword>
<keyword evidence="10" id="KW-1185">Reference proteome</keyword>
<dbReference type="InterPro" id="IPR004148">
    <property type="entry name" value="BAR_dom"/>
</dbReference>
<feature type="compositionally biased region" description="Polar residues" evidence="6">
    <location>
        <begin position="1213"/>
        <end position="1228"/>
    </location>
</feature>
<dbReference type="STRING" id="64571.A0A1Y2GIK9"/>
<dbReference type="PROSITE" id="PS50003">
    <property type="entry name" value="PH_DOMAIN"/>
    <property type="match status" value="1"/>
</dbReference>
<feature type="compositionally biased region" description="Polar residues" evidence="6">
    <location>
        <begin position="389"/>
        <end position="400"/>
    </location>
</feature>
<feature type="compositionally biased region" description="Polar residues" evidence="6">
    <location>
        <begin position="1613"/>
        <end position="1640"/>
    </location>
</feature>
<dbReference type="OrthoDB" id="10266696at2759"/>
<evidence type="ECO:0000256" key="5">
    <source>
        <dbReference type="PROSITE-ProRule" id="PRU00288"/>
    </source>
</evidence>
<dbReference type="SMART" id="SM00233">
    <property type="entry name" value="PH"/>
    <property type="match status" value="1"/>
</dbReference>
<evidence type="ECO:0000313" key="10">
    <source>
        <dbReference type="Proteomes" id="UP000193648"/>
    </source>
</evidence>
<dbReference type="Gene3D" id="1.20.1270.60">
    <property type="entry name" value="Arfaptin homology (AH) domain/BAR domain"/>
    <property type="match status" value="1"/>
</dbReference>
<feature type="domain" description="PH" evidence="7">
    <location>
        <begin position="769"/>
        <end position="878"/>
    </location>
</feature>
<dbReference type="PROSITE" id="PS50115">
    <property type="entry name" value="ARFGAP"/>
    <property type="match status" value="1"/>
</dbReference>
<dbReference type="InterPro" id="IPR037278">
    <property type="entry name" value="ARFGAP/RecO"/>
</dbReference>
<dbReference type="InterPro" id="IPR001164">
    <property type="entry name" value="ArfGAP_dom"/>
</dbReference>
<feature type="domain" description="Arf-GAP" evidence="8">
    <location>
        <begin position="959"/>
        <end position="1097"/>
    </location>
</feature>
<dbReference type="InterPro" id="IPR045258">
    <property type="entry name" value="ACAP1/2/3-like"/>
</dbReference>
<feature type="compositionally biased region" description="Low complexity" evidence="6">
    <location>
        <begin position="129"/>
        <end position="145"/>
    </location>
</feature>
<feature type="region of interest" description="Disordered" evidence="6">
    <location>
        <begin position="696"/>
        <end position="751"/>
    </location>
</feature>
<dbReference type="Pfam" id="PF00169">
    <property type="entry name" value="PH"/>
    <property type="match status" value="1"/>
</dbReference>
<dbReference type="PANTHER" id="PTHR23180:SF160">
    <property type="entry name" value="ADP-RIBOSYLATION FACTOR GTPASE-ACTIVATING PROTEIN EFFECTOR PROTEIN 1"/>
    <property type="match status" value="1"/>
</dbReference>
<feature type="region of interest" description="Disordered" evidence="6">
    <location>
        <begin position="1487"/>
        <end position="1547"/>
    </location>
</feature>
<feature type="region of interest" description="Disordered" evidence="6">
    <location>
        <begin position="124"/>
        <end position="221"/>
    </location>
</feature>
<feature type="region of interest" description="Disordered" evidence="6">
    <location>
        <begin position="1213"/>
        <end position="1263"/>
    </location>
</feature>
<evidence type="ECO:0000259" key="8">
    <source>
        <dbReference type="PROSITE" id="PS50115"/>
    </source>
</evidence>
<feature type="region of interest" description="Disordered" evidence="6">
    <location>
        <begin position="389"/>
        <end position="419"/>
    </location>
</feature>
<dbReference type="InterPro" id="IPR011993">
    <property type="entry name" value="PH-like_dom_sf"/>
</dbReference>
<dbReference type="SUPFAM" id="SSF57863">
    <property type="entry name" value="ArfGap/RecO-like zinc finger"/>
    <property type="match status" value="1"/>
</dbReference>
<dbReference type="SUPFAM" id="SSF50729">
    <property type="entry name" value="PH domain-like"/>
    <property type="match status" value="1"/>
</dbReference>
<dbReference type="GeneID" id="33572118"/>
<feature type="compositionally biased region" description="Low complexity" evidence="6">
    <location>
        <begin position="1232"/>
        <end position="1258"/>
    </location>
</feature>
<reference evidence="9 10" key="1">
    <citation type="submission" date="2016-07" db="EMBL/GenBank/DDBJ databases">
        <title>Pervasive Adenine N6-methylation of Active Genes in Fungi.</title>
        <authorList>
            <consortium name="DOE Joint Genome Institute"/>
            <person name="Mondo S.J."/>
            <person name="Dannebaum R.O."/>
            <person name="Kuo R.C."/>
            <person name="Labutti K."/>
            <person name="Haridas S."/>
            <person name="Kuo A."/>
            <person name="Salamov A."/>
            <person name="Ahrendt S.R."/>
            <person name="Lipzen A."/>
            <person name="Sullivan W."/>
            <person name="Andreopoulos W.B."/>
            <person name="Clum A."/>
            <person name="Lindquist E."/>
            <person name="Daum C."/>
            <person name="Ramamoorthy G.K."/>
            <person name="Gryganskyi A."/>
            <person name="Culley D."/>
            <person name="Magnuson J.K."/>
            <person name="James T.Y."/>
            <person name="O'Malley M.A."/>
            <person name="Stajich J.E."/>
            <person name="Spatafora J.W."/>
            <person name="Visel A."/>
            <person name="Grigoriev I.V."/>
        </authorList>
    </citation>
    <scope>NUCLEOTIDE SEQUENCE [LARGE SCALE GENOMIC DNA]</scope>
    <source>
        <strain evidence="9 10">NRRL 3116</strain>
    </source>
</reference>
<feature type="compositionally biased region" description="Acidic residues" evidence="6">
    <location>
        <begin position="1144"/>
        <end position="1154"/>
    </location>
</feature>
<feature type="region of interest" description="Disordered" evidence="6">
    <location>
        <begin position="1589"/>
        <end position="1704"/>
    </location>
</feature>
<dbReference type="Proteomes" id="UP000193648">
    <property type="component" value="Unassembled WGS sequence"/>
</dbReference>
<dbReference type="Gene3D" id="2.30.29.30">
    <property type="entry name" value="Pleckstrin-homology domain (PH domain)/Phosphotyrosine-binding domain (PTB)"/>
    <property type="match status" value="1"/>
</dbReference>
<accession>A0A1Y2GIK9</accession>
<organism evidence="9 10">
    <name type="scientific">Lobosporangium transversale</name>
    <dbReference type="NCBI Taxonomy" id="64571"/>
    <lineage>
        <taxon>Eukaryota</taxon>
        <taxon>Fungi</taxon>
        <taxon>Fungi incertae sedis</taxon>
        <taxon>Mucoromycota</taxon>
        <taxon>Mortierellomycotina</taxon>
        <taxon>Mortierellomycetes</taxon>
        <taxon>Mortierellales</taxon>
        <taxon>Mortierellaceae</taxon>
        <taxon>Lobosporangium</taxon>
    </lineage>
</organism>
<keyword evidence="3 5" id="KW-0863">Zinc-finger</keyword>
<feature type="compositionally biased region" description="Low complexity" evidence="6">
    <location>
        <begin position="1594"/>
        <end position="1612"/>
    </location>
</feature>
<evidence type="ECO:0000259" key="7">
    <source>
        <dbReference type="PROSITE" id="PS50003"/>
    </source>
</evidence>
<dbReference type="InterPro" id="IPR001849">
    <property type="entry name" value="PH_domain"/>
</dbReference>
<feature type="compositionally biased region" description="Polar residues" evidence="6">
    <location>
        <begin position="206"/>
        <end position="215"/>
    </location>
</feature>
<feature type="compositionally biased region" description="Low complexity" evidence="6">
    <location>
        <begin position="1519"/>
        <end position="1547"/>
    </location>
</feature>
<sequence>MTVPIPNLIQRDPEQFAISSIAVHNATSSPAFNITVLKNSTFVIRSAHERIEYVQDTVVAPTPSLPSISTDSLDLGSSAIPSSALSTTISTEASNDVLLLKVLAGEGFRLSFELNGSLLHSVSNSTQPTIDNNSNNDTTTTTSKANDNHKDPPVAQANEHPEESAGTQQEGSSVTASQDTTADHSTFDQSNNEGLSSPAADPIVTSPESGSTIGVTSAADVPEHVEQPTIYFASTDSESEMQYLCQTFDQKKNEGLLSVVGIQRGMPENNVGEQSSTQKSHNWTWQSNASNDYMGDDVHGHKTVFAFLYRNPVTGDVDILSQFAFWVINAQANAGVDRTGYRRPSAQTSPSNSRHRRQASAADRFNSGISRLPSFHSKGYSAPSIHNSTLSLPDASTDTGSGYEGSAPNSGSSSTLNSTSFSIDTEDGPLFRASVVECENHIRDMKASTKRIIKAAQSAMDARKAWIAADEAFIKEMEGFRPAEPLLNSYLRPVSQSLAATSDILAHQMRTLLIDPLNLFYTNDIKAAEMHRKSFEDESKEYYQFLSRYMGMKQDSNRKKSEADAKYEKKRKIFEIKRFEYWSFLLDMRVGGSKSDELLHHLTNYSEKHCRNLVDMALVAEDLKPGLDSIAADLLESQKRATQVRKERQERRKELFESHGEALTSISQNLSALKSGSASSIGVSTLAAAASSSHDLANEGLSDTSNTTLDALDDHQDSSGAADLRSNSGSSPNVSSLYGSSQANNTSTPRFSGIRDLEQQDIEANSALGSRKEGFLFATSRPSMHSNSVVLEKPSINWHKYWCVVSEGHLHEYSHWKKGAAMLHNDPINLKLSTVRPCRNQDRRFCFEVITPKFRRVYQATSTEDMNSWVSVISNAIQSLLNGNSSSPSLDNYLLSGKDSKGSNGINGAGSDGLSVKYNGINRVSMDQTLHERQSSNVTNILGDFQSLQDSVDTDHLGTRLLKIMREAHPANNFCAECGAKNPDWCAINLGILICIECSGIHRSLGTHISKVRSFTLDTTSYTRDLFEFIHSVGNEASNKIWEANLIQSTPKNQEGQRLHKVVFRRPLVNDTREYKVAFIQKKYVERAFVDKHRYTDNPNDSCTAEELAIFATKALFNAVEANNISEVIAAYAAGADLNAIQEVESENEPGSESDSDHVVTELTEEATGSEMVLENQARSDLDGLSIVSGKSSHSKSIEAPVVNALVVDSNVDQASSSDQSELQSQVEKLQIEQSQTEQSQSEQPPQQEQPQELPSPSNTDLAGSSFMVMQVSPLLLALRHSIPWSLDEQYEVYPMAEFMLQNGAASNLSVEVRLIDDDTDRTVQGASSDLVTFGNTRNDNSWDSAQVDPDDIRNHRQRCNRRSLGQVINMRGEGGASAMEYLRAKSVQRGESLPGSPPVITGNCSGYYEAGTIAAAAAAAAAAGLNSPPSAILSPRLRITQSSANSISAPASAHPSFSAPGFHLAAHARNQSNSIHQEISSLFIKRRESDSGGGSSIFAKGSESDKRSGSGVHKLQHSASANSSSLHAFESTAGPTSSSASSIMSHTSGYSSSVLQHSSSRAHKMKASLSKSLRLSAAYIKNNMMKEEKEHSTPVISAPSVSSTVSSIPPSWRQQQQEVSNNASSEALVSGATSSSTLMSVREASMEQNRAMSAETAEEPLSGPYILLHKKESNSGPDSNSNTNINANANTATNTNTSITSNP</sequence>
<dbReference type="GO" id="GO:0005096">
    <property type="term" value="F:GTPase activator activity"/>
    <property type="evidence" value="ECO:0007669"/>
    <property type="project" value="UniProtKB-KW"/>
</dbReference>
<dbReference type="InterPro" id="IPR038508">
    <property type="entry name" value="ArfGAP_dom_sf"/>
</dbReference>
<dbReference type="FunFam" id="1.10.220.150:FF:000009">
    <property type="entry name" value="stromal membrane-associated protein 1 isoform X1"/>
    <property type="match status" value="1"/>
</dbReference>
<dbReference type="PRINTS" id="PR00405">
    <property type="entry name" value="REVINTRACTNG"/>
</dbReference>
<dbReference type="SMART" id="SM00105">
    <property type="entry name" value="ArfGap"/>
    <property type="match status" value="1"/>
</dbReference>
<feature type="compositionally biased region" description="Low complexity" evidence="6">
    <location>
        <begin position="1680"/>
        <end position="1704"/>
    </location>
</feature>
<dbReference type="SUPFAM" id="SSF103657">
    <property type="entry name" value="BAR/IMD domain-like"/>
    <property type="match status" value="1"/>
</dbReference>
<feature type="region of interest" description="Disordered" evidence="6">
    <location>
        <begin position="1144"/>
        <end position="1176"/>
    </location>
</feature>
<feature type="compositionally biased region" description="Polar residues" evidence="6">
    <location>
        <begin position="165"/>
        <end position="180"/>
    </location>
</feature>
<feature type="region of interest" description="Disordered" evidence="6">
    <location>
        <begin position="338"/>
        <end position="370"/>
    </location>
</feature>
<gene>
    <name evidence="9" type="ORF">BCR41DRAFT_423270</name>
</gene>
<dbReference type="Pfam" id="PF16746">
    <property type="entry name" value="BAR_3"/>
    <property type="match status" value="1"/>
</dbReference>
<protein>
    <submittedName>
        <fullName evidence="9">Uncharacterized protein</fullName>
    </submittedName>
</protein>
<name>A0A1Y2GIK9_9FUNG</name>
<comment type="caution">
    <text evidence="9">The sequence shown here is derived from an EMBL/GenBank/DDBJ whole genome shotgun (WGS) entry which is preliminary data.</text>
</comment>
<evidence type="ECO:0000256" key="4">
    <source>
        <dbReference type="ARBA" id="ARBA00022833"/>
    </source>
</evidence>
<evidence type="ECO:0000256" key="2">
    <source>
        <dbReference type="ARBA" id="ARBA00022723"/>
    </source>
</evidence>
<dbReference type="RefSeq" id="XP_021879940.1">
    <property type="nucleotide sequence ID" value="XM_022030276.1"/>
</dbReference>
<dbReference type="CDD" id="cd08204">
    <property type="entry name" value="ArfGap"/>
    <property type="match status" value="1"/>
</dbReference>